<comment type="similarity">
    <text evidence="2">Belongs to the Tom40 family.</text>
</comment>
<dbReference type="Pfam" id="PF01459">
    <property type="entry name" value="Porin_3"/>
    <property type="match status" value="1"/>
</dbReference>
<keyword evidence="7" id="KW-0653">Protein transport</keyword>
<accession>A0ABD1AQ09</accession>
<organism evidence="10 11">
    <name type="scientific">Cardamine amara subsp. amara</name>
    <dbReference type="NCBI Taxonomy" id="228776"/>
    <lineage>
        <taxon>Eukaryota</taxon>
        <taxon>Viridiplantae</taxon>
        <taxon>Streptophyta</taxon>
        <taxon>Embryophyta</taxon>
        <taxon>Tracheophyta</taxon>
        <taxon>Spermatophyta</taxon>
        <taxon>Magnoliopsida</taxon>
        <taxon>eudicotyledons</taxon>
        <taxon>Gunneridae</taxon>
        <taxon>Pentapetalae</taxon>
        <taxon>rosids</taxon>
        <taxon>malvids</taxon>
        <taxon>Brassicales</taxon>
        <taxon>Brassicaceae</taxon>
        <taxon>Cardamineae</taxon>
        <taxon>Cardamine</taxon>
    </lineage>
</organism>
<keyword evidence="10" id="KW-0675">Receptor</keyword>
<keyword evidence="4" id="KW-1134">Transmembrane beta strand</keyword>
<dbReference type="EMBL" id="JBANAX010000555">
    <property type="protein sequence ID" value="KAL1203640.1"/>
    <property type="molecule type" value="Genomic_DNA"/>
</dbReference>
<dbReference type="GO" id="GO:0015031">
    <property type="term" value="P:protein transport"/>
    <property type="evidence" value="ECO:0007669"/>
    <property type="project" value="UniProtKB-KW"/>
</dbReference>
<keyword evidence="3" id="KW-0813">Transport</keyword>
<proteinExistence type="inferred from homology"/>
<dbReference type="Proteomes" id="UP001558713">
    <property type="component" value="Unassembled WGS sequence"/>
</dbReference>
<keyword evidence="11" id="KW-1185">Reference proteome</keyword>
<comment type="subcellular location">
    <subcellularLocation>
        <location evidence="1">Mitochondrion outer membrane</location>
        <topology evidence="1">Multi-pass membrane protein</topology>
    </subcellularLocation>
</comment>
<keyword evidence="6" id="KW-1000">Mitochondrion outer membrane</keyword>
<gene>
    <name evidence="10" type="ORF">V5N11_033496</name>
</gene>
<keyword evidence="5" id="KW-0812">Transmembrane</keyword>
<comment type="caution">
    <text evidence="10">The sequence shown here is derived from an EMBL/GenBank/DDBJ whole genome shotgun (WGS) entry which is preliminary data.</text>
</comment>
<dbReference type="InterPro" id="IPR027246">
    <property type="entry name" value="Porin_Euk/Tom40"/>
</dbReference>
<evidence type="ECO:0000256" key="3">
    <source>
        <dbReference type="ARBA" id="ARBA00022448"/>
    </source>
</evidence>
<evidence type="ECO:0000256" key="2">
    <source>
        <dbReference type="ARBA" id="ARBA00010510"/>
    </source>
</evidence>
<evidence type="ECO:0000256" key="1">
    <source>
        <dbReference type="ARBA" id="ARBA00004374"/>
    </source>
</evidence>
<evidence type="ECO:0000313" key="10">
    <source>
        <dbReference type="EMBL" id="KAL1203640.1"/>
    </source>
</evidence>
<reference evidence="10 11" key="1">
    <citation type="submission" date="2024-04" db="EMBL/GenBank/DDBJ databases">
        <title>Genome assembly C_amara_ONT_v2.</title>
        <authorList>
            <person name="Yant L."/>
            <person name="Moore C."/>
            <person name="Slenker M."/>
        </authorList>
    </citation>
    <scope>NUCLEOTIDE SEQUENCE [LARGE SCALE GENOMIC DNA]</scope>
    <source>
        <tissue evidence="10">Leaf</tissue>
    </source>
</reference>
<evidence type="ECO:0000256" key="7">
    <source>
        <dbReference type="ARBA" id="ARBA00022927"/>
    </source>
</evidence>
<evidence type="ECO:0000313" key="11">
    <source>
        <dbReference type="Proteomes" id="UP001558713"/>
    </source>
</evidence>
<keyword evidence="9" id="KW-0472">Membrane</keyword>
<dbReference type="AlphaFoldDB" id="A0ABD1AQ09"/>
<name>A0ABD1AQ09_CARAN</name>
<dbReference type="PANTHER" id="PTHR10802">
    <property type="entry name" value="MITOCHONDRIAL IMPORT RECEPTOR SUBUNIT TOM40"/>
    <property type="match status" value="1"/>
</dbReference>
<evidence type="ECO:0000256" key="8">
    <source>
        <dbReference type="ARBA" id="ARBA00023128"/>
    </source>
</evidence>
<keyword evidence="8" id="KW-0496">Mitochondrion</keyword>
<evidence type="ECO:0000256" key="4">
    <source>
        <dbReference type="ARBA" id="ARBA00022452"/>
    </source>
</evidence>
<dbReference type="InterPro" id="IPR037930">
    <property type="entry name" value="Tom40"/>
</dbReference>
<dbReference type="Gene3D" id="2.40.160.10">
    <property type="entry name" value="Porin"/>
    <property type="match status" value="1"/>
</dbReference>
<sequence length="297" mass="34162">MADENLDFKNLPFHIPYEGIHREAYECFHTQSNEPFRFVDGKFNQRFGVVNHKIGFWTDPTVNFPRSLSSLRSKDIHGVYEFREKFTNPNLMFIGSSMMDGTIVARMKYYYSDRLTMKNHSQINDDKTFQTMFSIDYKRANFISQLQVGTNIPVKASYSESVTPELSLHTEVSWNVNGKTDASLAARYEAKNPKMVAIAQVSTSTRCVIMSCFQKISREVSFVTYHMYNYVSRVGRSRFGCVYSWRQGRVLANIDSNGVFAAHLEERLVKGLSVIYSAELDTRRKERKFGCGIVLTG</sequence>
<dbReference type="InterPro" id="IPR023614">
    <property type="entry name" value="Porin_dom_sf"/>
</dbReference>
<dbReference type="GO" id="GO:0005741">
    <property type="term" value="C:mitochondrial outer membrane"/>
    <property type="evidence" value="ECO:0007669"/>
    <property type="project" value="UniProtKB-SubCell"/>
</dbReference>
<evidence type="ECO:0000256" key="9">
    <source>
        <dbReference type="ARBA" id="ARBA00023136"/>
    </source>
</evidence>
<protein>
    <submittedName>
        <fullName evidence="10">Mitochondrial import receptor subunit TOM40-1</fullName>
    </submittedName>
</protein>
<evidence type="ECO:0000256" key="5">
    <source>
        <dbReference type="ARBA" id="ARBA00022692"/>
    </source>
</evidence>
<evidence type="ECO:0000256" key="6">
    <source>
        <dbReference type="ARBA" id="ARBA00022787"/>
    </source>
</evidence>